<evidence type="ECO:0000313" key="1">
    <source>
        <dbReference type="EMBL" id="EDM86612.1"/>
    </source>
</evidence>
<evidence type="ECO:0000313" key="2">
    <source>
        <dbReference type="Proteomes" id="UP000006002"/>
    </source>
</evidence>
<proteinExistence type="predicted"/>
<gene>
    <name evidence="1" type="ORF">RUMOBE_02762</name>
</gene>
<reference evidence="1 2" key="2">
    <citation type="submission" date="2007-04" db="EMBL/GenBank/DDBJ databases">
        <title>Draft genome sequence of Ruminococcus obeum (ATCC 29174).</title>
        <authorList>
            <person name="Sudarsanam P."/>
            <person name="Ley R."/>
            <person name="Guruge J."/>
            <person name="Turnbaugh P.J."/>
            <person name="Mahowald M."/>
            <person name="Liep D."/>
            <person name="Gordon J."/>
        </authorList>
    </citation>
    <scope>NUCLEOTIDE SEQUENCE [LARGE SCALE GENOMIC DNA]</scope>
    <source>
        <strain evidence="1 2">ATCC 29174</strain>
    </source>
</reference>
<dbReference type="EMBL" id="AAVO02000013">
    <property type="protein sequence ID" value="EDM86612.1"/>
    <property type="molecule type" value="Genomic_DNA"/>
</dbReference>
<comment type="caution">
    <text evidence="1">The sequence shown here is derived from an EMBL/GenBank/DDBJ whole genome shotgun (WGS) entry which is preliminary data.</text>
</comment>
<dbReference type="AlphaFoldDB" id="A5ZUS7"/>
<dbReference type="HOGENOM" id="CLU_3305585_0_0_9"/>
<protein>
    <submittedName>
        <fullName evidence="1">Uncharacterized protein</fullName>
    </submittedName>
</protein>
<sequence>MTLFFWCANFFCKNLKVFVFSLANLHIYDMIVLERKEKL</sequence>
<organism evidence="1 2">
    <name type="scientific">Blautia obeum ATCC 29174</name>
    <dbReference type="NCBI Taxonomy" id="411459"/>
    <lineage>
        <taxon>Bacteria</taxon>
        <taxon>Bacillati</taxon>
        <taxon>Bacillota</taxon>
        <taxon>Clostridia</taxon>
        <taxon>Lachnospirales</taxon>
        <taxon>Lachnospiraceae</taxon>
        <taxon>Blautia</taxon>
    </lineage>
</organism>
<reference evidence="1 2" key="1">
    <citation type="submission" date="2007-03" db="EMBL/GenBank/DDBJ databases">
        <authorList>
            <person name="Fulton L."/>
            <person name="Clifton S."/>
            <person name="Fulton B."/>
            <person name="Xu J."/>
            <person name="Minx P."/>
            <person name="Pepin K.H."/>
            <person name="Johnson M."/>
            <person name="Thiruvilangam P."/>
            <person name="Bhonagiri V."/>
            <person name="Nash W.E."/>
            <person name="Mardis E.R."/>
            <person name="Wilson R.K."/>
        </authorList>
    </citation>
    <scope>NUCLEOTIDE SEQUENCE [LARGE SCALE GENOMIC DNA]</scope>
    <source>
        <strain evidence="1 2">ATCC 29174</strain>
    </source>
</reference>
<dbReference type="Proteomes" id="UP000006002">
    <property type="component" value="Unassembled WGS sequence"/>
</dbReference>
<name>A5ZUS7_9FIRM</name>
<accession>A5ZUS7</accession>